<keyword evidence="1" id="KW-0472">Membrane</keyword>
<evidence type="ECO:0000256" key="1">
    <source>
        <dbReference type="SAM" id="Phobius"/>
    </source>
</evidence>
<feature type="transmembrane region" description="Helical" evidence="1">
    <location>
        <begin position="66"/>
        <end position="86"/>
    </location>
</feature>
<name>A0A8D9EYN7_9HEMI</name>
<evidence type="ECO:0000313" key="2">
    <source>
        <dbReference type="EMBL" id="CAG6770547.1"/>
    </source>
</evidence>
<reference evidence="2" key="1">
    <citation type="submission" date="2021-05" db="EMBL/GenBank/DDBJ databases">
        <authorList>
            <person name="Alioto T."/>
            <person name="Alioto T."/>
            <person name="Gomez Garrido J."/>
        </authorList>
    </citation>
    <scope>NUCLEOTIDE SEQUENCE</scope>
</reference>
<proteinExistence type="predicted"/>
<accession>A0A8D9EYN7</accession>
<keyword evidence="1" id="KW-1133">Transmembrane helix</keyword>
<protein>
    <submittedName>
        <fullName evidence="2">Uncharacterized protein</fullName>
    </submittedName>
</protein>
<dbReference type="EMBL" id="HBUF01236988">
    <property type="protein sequence ID" value="CAG6675545.1"/>
    <property type="molecule type" value="Transcribed_RNA"/>
</dbReference>
<keyword evidence="1" id="KW-0812">Transmembrane</keyword>
<dbReference type="EMBL" id="HBUF01582094">
    <property type="protein sequence ID" value="CAG6770547.1"/>
    <property type="molecule type" value="Transcribed_RNA"/>
</dbReference>
<dbReference type="EMBL" id="HBUF01122904">
    <property type="protein sequence ID" value="CAG6642525.1"/>
    <property type="molecule type" value="Transcribed_RNA"/>
</dbReference>
<sequence>MTTSIRRTLRHNIPIHIELDLLIGIHTHSQVTTISLTSGAGIVVGVIRNSTTVESLKVGVTLIQEFQVTILLLAVLVHTAIIPTIITPTSTPRPHTTMTMVPMSPMTITMTLTPIFST</sequence>
<dbReference type="AlphaFoldDB" id="A0A8D9EYN7"/>
<dbReference type="EMBL" id="HBUF01395163">
    <property type="protein sequence ID" value="CAG6735239.1"/>
    <property type="molecule type" value="Transcribed_RNA"/>
</dbReference>
<organism evidence="2">
    <name type="scientific">Cacopsylla melanoneura</name>
    <dbReference type="NCBI Taxonomy" id="428564"/>
    <lineage>
        <taxon>Eukaryota</taxon>
        <taxon>Metazoa</taxon>
        <taxon>Ecdysozoa</taxon>
        <taxon>Arthropoda</taxon>
        <taxon>Hexapoda</taxon>
        <taxon>Insecta</taxon>
        <taxon>Pterygota</taxon>
        <taxon>Neoptera</taxon>
        <taxon>Paraneoptera</taxon>
        <taxon>Hemiptera</taxon>
        <taxon>Sternorrhyncha</taxon>
        <taxon>Psylloidea</taxon>
        <taxon>Psyllidae</taxon>
        <taxon>Psyllinae</taxon>
        <taxon>Cacopsylla</taxon>
    </lineage>
</organism>